<dbReference type="GO" id="GO:0019748">
    <property type="term" value="P:secondary metabolic process"/>
    <property type="evidence" value="ECO:0007669"/>
    <property type="project" value="TreeGrafter"/>
</dbReference>
<dbReference type="SUPFAM" id="SSF53474">
    <property type="entry name" value="alpha/beta-Hydrolases"/>
    <property type="match status" value="1"/>
</dbReference>
<keyword evidence="5" id="KW-1185">Reference proteome</keyword>
<feature type="region of interest" description="Disordered" evidence="2">
    <location>
        <begin position="80"/>
        <end position="115"/>
    </location>
</feature>
<accession>A0A3N2Q331</accession>
<dbReference type="PANTHER" id="PTHR48070:SF6">
    <property type="entry name" value="ESTERASE OVCA2"/>
    <property type="match status" value="1"/>
</dbReference>
<dbReference type="InterPro" id="IPR005645">
    <property type="entry name" value="FSH-like_dom"/>
</dbReference>
<dbReference type="GeneID" id="39581886"/>
<evidence type="ECO:0000259" key="3">
    <source>
        <dbReference type="Pfam" id="PF03959"/>
    </source>
</evidence>
<evidence type="ECO:0000256" key="2">
    <source>
        <dbReference type="SAM" id="MobiDB-lite"/>
    </source>
</evidence>
<dbReference type="InterPro" id="IPR029058">
    <property type="entry name" value="AB_hydrolase_fold"/>
</dbReference>
<dbReference type="Pfam" id="PF03959">
    <property type="entry name" value="FSH1"/>
    <property type="match status" value="1"/>
</dbReference>
<dbReference type="GO" id="GO:0005737">
    <property type="term" value="C:cytoplasm"/>
    <property type="evidence" value="ECO:0007669"/>
    <property type="project" value="TreeGrafter"/>
</dbReference>
<protein>
    <submittedName>
        <fullName evidence="4">Dihydrofolate reductase</fullName>
    </submittedName>
</protein>
<dbReference type="Gene3D" id="3.40.50.1820">
    <property type="entry name" value="alpha/beta hydrolase"/>
    <property type="match status" value="1"/>
</dbReference>
<organism evidence="4 5">
    <name type="scientific">Sodiomyces alkalinus (strain CBS 110278 / VKM F-3762 / F11)</name>
    <name type="common">Alkaliphilic filamentous fungus</name>
    <dbReference type="NCBI Taxonomy" id="1314773"/>
    <lineage>
        <taxon>Eukaryota</taxon>
        <taxon>Fungi</taxon>
        <taxon>Dikarya</taxon>
        <taxon>Ascomycota</taxon>
        <taxon>Pezizomycotina</taxon>
        <taxon>Sordariomycetes</taxon>
        <taxon>Hypocreomycetidae</taxon>
        <taxon>Glomerellales</taxon>
        <taxon>Plectosphaerellaceae</taxon>
        <taxon>Sodiomyces</taxon>
    </lineage>
</organism>
<sequence>MASIDPNGVRERDPPARNNSKASNKKDFKILMLHGYTQSGPLFRSKTRALEKLLAKALSPLNITLTCLYPTAPLRLNARDIPGYVPPGSGSGDDDDSSRHHPAEETDPDAWAWFRRRDGPGPDPEITYAGIDDGMRALASTIRDAGGVDGVVGFSQGGAMAALVASALDDAPHGDRVPPAPHAGWAAALRDANGDRPLRFAAVYSGFFATDPSLAWCYDPPIRTPTVHFLGSLDTVVEEGRSRALIDRCVDPVVVVHPGGHYVPISKEWAMALAGFVKQYAQDETKAAL</sequence>
<dbReference type="GO" id="GO:0005634">
    <property type="term" value="C:nucleus"/>
    <property type="evidence" value="ECO:0007669"/>
    <property type="project" value="TreeGrafter"/>
</dbReference>
<proteinExistence type="predicted"/>
<dbReference type="AlphaFoldDB" id="A0A3N2Q331"/>
<dbReference type="STRING" id="1314773.A0A3N2Q331"/>
<keyword evidence="1" id="KW-0378">Hydrolase</keyword>
<dbReference type="OrthoDB" id="2094269at2759"/>
<feature type="domain" description="Serine hydrolase" evidence="3">
    <location>
        <begin position="26"/>
        <end position="271"/>
    </location>
</feature>
<dbReference type="PANTHER" id="PTHR48070">
    <property type="entry name" value="ESTERASE OVCA2"/>
    <property type="match status" value="1"/>
</dbReference>
<evidence type="ECO:0000313" key="5">
    <source>
        <dbReference type="Proteomes" id="UP000272025"/>
    </source>
</evidence>
<dbReference type="GO" id="GO:0016787">
    <property type="term" value="F:hydrolase activity"/>
    <property type="evidence" value="ECO:0007669"/>
    <property type="project" value="UniProtKB-KW"/>
</dbReference>
<evidence type="ECO:0000313" key="4">
    <source>
        <dbReference type="EMBL" id="ROT41025.1"/>
    </source>
</evidence>
<evidence type="ECO:0000256" key="1">
    <source>
        <dbReference type="ARBA" id="ARBA00022801"/>
    </source>
</evidence>
<dbReference type="EMBL" id="ML119052">
    <property type="protein sequence ID" value="ROT41025.1"/>
    <property type="molecule type" value="Genomic_DNA"/>
</dbReference>
<dbReference type="Proteomes" id="UP000272025">
    <property type="component" value="Unassembled WGS sequence"/>
</dbReference>
<gene>
    <name evidence="4" type="ORF">SODALDRAFT_349118</name>
</gene>
<name>A0A3N2Q331_SODAK</name>
<dbReference type="RefSeq" id="XP_028468831.1">
    <property type="nucleotide sequence ID" value="XM_028613408.1"/>
</dbReference>
<feature type="region of interest" description="Disordered" evidence="2">
    <location>
        <begin position="1"/>
        <end position="24"/>
    </location>
</feature>
<dbReference type="InterPro" id="IPR050593">
    <property type="entry name" value="LovG"/>
</dbReference>
<reference evidence="4 5" key="1">
    <citation type="journal article" date="2018" name="Mol. Ecol.">
        <title>The obligate alkalophilic soda-lake fungus Sodiomyces alkalinus has shifted to a protein diet.</title>
        <authorList>
            <person name="Grum-Grzhimaylo A.A."/>
            <person name="Falkoski D.L."/>
            <person name="van den Heuvel J."/>
            <person name="Valero-Jimenez C.A."/>
            <person name="Min B."/>
            <person name="Choi I.G."/>
            <person name="Lipzen A."/>
            <person name="Daum C.G."/>
            <person name="Aanen D.K."/>
            <person name="Tsang A."/>
            <person name="Henrissat B."/>
            <person name="Bilanenko E.N."/>
            <person name="de Vries R.P."/>
            <person name="van Kan J.A.L."/>
            <person name="Grigoriev I.V."/>
            <person name="Debets A.J.M."/>
        </authorList>
    </citation>
    <scope>NUCLEOTIDE SEQUENCE [LARGE SCALE GENOMIC DNA]</scope>
    <source>
        <strain evidence="4 5">F11</strain>
    </source>
</reference>